<name>A0ABS1U8T6_9PROT</name>
<dbReference type="RefSeq" id="WP_202834323.1">
    <property type="nucleotide sequence ID" value="NZ_JAETWB010000021.1"/>
</dbReference>
<keyword evidence="4" id="KW-1133">Transmembrane helix</keyword>
<evidence type="ECO:0000256" key="4">
    <source>
        <dbReference type="SAM" id="Phobius"/>
    </source>
</evidence>
<evidence type="ECO:0000256" key="2">
    <source>
        <dbReference type="ARBA" id="ARBA00022840"/>
    </source>
</evidence>
<dbReference type="PANTHER" id="PTHR32309">
    <property type="entry name" value="TYROSINE-PROTEIN KINASE"/>
    <property type="match status" value="1"/>
</dbReference>
<dbReference type="Gene3D" id="3.40.50.300">
    <property type="entry name" value="P-loop containing nucleotide triphosphate hydrolases"/>
    <property type="match status" value="1"/>
</dbReference>
<evidence type="ECO:0000256" key="3">
    <source>
        <dbReference type="SAM" id="Coils"/>
    </source>
</evidence>
<organism evidence="5 6">
    <name type="scientific">Belnapia arida</name>
    <dbReference type="NCBI Taxonomy" id="2804533"/>
    <lineage>
        <taxon>Bacteria</taxon>
        <taxon>Pseudomonadati</taxon>
        <taxon>Pseudomonadota</taxon>
        <taxon>Alphaproteobacteria</taxon>
        <taxon>Acetobacterales</taxon>
        <taxon>Roseomonadaceae</taxon>
        <taxon>Belnapia</taxon>
    </lineage>
</organism>
<proteinExistence type="predicted"/>
<dbReference type="Proteomes" id="UP000660885">
    <property type="component" value="Unassembled WGS sequence"/>
</dbReference>
<sequence length="675" mass="72754">MAIAQLRTPTFGSEGLLLIENREMGVPELQLPGGGSTGIVRVRTEMDILRSRALVEQTVTQIGLAAVAGPDFAGSRRSQTIDWLADALQKLRAFASALWPEDAAPPRNALEETTLAVQRKLDVRAAENSNIVQIRFAHGSAEKAAAFVNGLMHNYIAQDFEAKRNATVQANAWLNERLGVLGAEVEALEQRMQEERLRRGLIEVTAGSIASLTVGELQTRLATAREEFERVQAALENGVLQEAIRAPLVQALRIREAEVLQRLGSLGQRLGPRHPDLRAGEVELRDLRQQIGLEIEKLAAGQRREVAVAGSRVEEAEHALEGARATAQRTATGNEVLARLRREADAKRGLYEVFLRRAEQTRLASAQFPGARVVSDAVASVRPGNTPVAVLGILGGVAGLLLASAVAVLRKATRSRIESSRDLLDVTGSTNLGSLPALSGSLPALVLQDSQSAVAETLRALRMQLQSVVPPGLAATVLVTSPTIGDGKTSIAAALARLAALDGQKVLLLETDMRRPRLAAWLKPAQRGRGLEAVIEGRGGLQDSVWVDAGSGLHYLPSDQSVAQAHRLLDTPGFRAMLEEAQSRYQLVVMDSPPVMRVADAALLAPQADVTLLVVAWERTSRAELAEVLRRLPEGTRIATVLTRVRPNHLDDCGYYQGYAQTNPVLPLTRGVLAR</sequence>
<keyword evidence="1" id="KW-0547">Nucleotide-binding</keyword>
<feature type="coiled-coil region" evidence="3">
    <location>
        <begin position="178"/>
        <end position="234"/>
    </location>
</feature>
<keyword evidence="4" id="KW-0812">Transmembrane</keyword>
<dbReference type="PANTHER" id="PTHR32309:SF13">
    <property type="entry name" value="FERRIC ENTEROBACTIN TRANSPORT PROTEIN FEPE"/>
    <property type="match status" value="1"/>
</dbReference>
<keyword evidence="3" id="KW-0175">Coiled coil</keyword>
<gene>
    <name evidence="5" type="ORF">JMJ56_24120</name>
</gene>
<dbReference type="EMBL" id="JAETWB010000021">
    <property type="protein sequence ID" value="MBL6081098.1"/>
    <property type="molecule type" value="Genomic_DNA"/>
</dbReference>
<accession>A0ABS1U8T6</accession>
<protein>
    <submittedName>
        <fullName evidence="5">AAA family ATPase</fullName>
    </submittedName>
</protein>
<dbReference type="InterPro" id="IPR005702">
    <property type="entry name" value="Wzc-like_C"/>
</dbReference>
<feature type="transmembrane region" description="Helical" evidence="4">
    <location>
        <begin position="388"/>
        <end position="409"/>
    </location>
</feature>
<dbReference type="SUPFAM" id="SSF52540">
    <property type="entry name" value="P-loop containing nucleoside triphosphate hydrolases"/>
    <property type="match status" value="1"/>
</dbReference>
<evidence type="ECO:0000313" key="6">
    <source>
        <dbReference type="Proteomes" id="UP000660885"/>
    </source>
</evidence>
<dbReference type="CDD" id="cd05387">
    <property type="entry name" value="BY-kinase"/>
    <property type="match status" value="1"/>
</dbReference>
<reference evidence="5 6" key="1">
    <citation type="submission" date="2021-01" db="EMBL/GenBank/DDBJ databases">
        <title>Belnapia mucosa sp. nov. and Belnapia arida sp. nov., isolated from the Tabernas Desert (Almeria, Spain).</title>
        <authorList>
            <person name="Molina-Menor E."/>
            <person name="Vidal-Verdu A."/>
            <person name="Calonge A."/>
            <person name="Satari L."/>
            <person name="Pereto J."/>
            <person name="Porcar M."/>
        </authorList>
    </citation>
    <scope>NUCLEOTIDE SEQUENCE [LARGE SCALE GENOMIC DNA]</scope>
    <source>
        <strain evidence="5 6">T18</strain>
    </source>
</reference>
<dbReference type="InterPro" id="IPR027417">
    <property type="entry name" value="P-loop_NTPase"/>
</dbReference>
<dbReference type="InterPro" id="IPR050445">
    <property type="entry name" value="Bact_polysacc_biosynth/exp"/>
</dbReference>
<comment type="caution">
    <text evidence="5">The sequence shown here is derived from an EMBL/GenBank/DDBJ whole genome shotgun (WGS) entry which is preliminary data.</text>
</comment>
<keyword evidence="4" id="KW-0472">Membrane</keyword>
<evidence type="ECO:0000313" key="5">
    <source>
        <dbReference type="EMBL" id="MBL6081098.1"/>
    </source>
</evidence>
<keyword evidence="6" id="KW-1185">Reference proteome</keyword>
<keyword evidence="2" id="KW-0067">ATP-binding</keyword>
<evidence type="ECO:0000256" key="1">
    <source>
        <dbReference type="ARBA" id="ARBA00022741"/>
    </source>
</evidence>